<dbReference type="AlphaFoldDB" id="A0A1G8SIS2"/>
<evidence type="ECO:0000313" key="10">
    <source>
        <dbReference type="EMBL" id="SDJ29054.1"/>
    </source>
</evidence>
<evidence type="ECO:0000256" key="6">
    <source>
        <dbReference type="ARBA" id="ARBA00023315"/>
    </source>
</evidence>
<dbReference type="Gene3D" id="3.40.50.880">
    <property type="match status" value="1"/>
</dbReference>
<dbReference type="HAMAP" id="MF_00295">
    <property type="entry name" value="MetA_acyltransf"/>
    <property type="match status" value="1"/>
</dbReference>
<evidence type="ECO:0000256" key="8">
    <source>
        <dbReference type="HAMAP-Rule" id="MF_00295"/>
    </source>
</evidence>
<proteinExistence type="inferred from homology"/>
<evidence type="ECO:0000256" key="7">
    <source>
        <dbReference type="ARBA" id="ARBA00049043"/>
    </source>
</evidence>
<dbReference type="PANTHER" id="PTHR20919">
    <property type="entry name" value="HOMOSERINE O-SUCCINYLTRANSFERASE"/>
    <property type="match status" value="1"/>
</dbReference>
<organism evidence="10 11">
    <name type="scientific">Natribacillus halophilus</name>
    <dbReference type="NCBI Taxonomy" id="549003"/>
    <lineage>
        <taxon>Bacteria</taxon>
        <taxon>Bacillati</taxon>
        <taxon>Bacillota</taxon>
        <taxon>Bacilli</taxon>
        <taxon>Bacillales</taxon>
        <taxon>Bacillaceae</taxon>
        <taxon>Natribacillus</taxon>
    </lineage>
</organism>
<feature type="active site" description="Acyl-thioester intermediate" evidence="8 9">
    <location>
        <position position="145"/>
    </location>
</feature>
<evidence type="ECO:0000256" key="5">
    <source>
        <dbReference type="ARBA" id="ARBA00023167"/>
    </source>
</evidence>
<dbReference type="InterPro" id="IPR029062">
    <property type="entry name" value="Class_I_gatase-like"/>
</dbReference>
<dbReference type="PIRSF" id="PIRSF000450">
    <property type="entry name" value="H_ser_succinyltr"/>
    <property type="match status" value="1"/>
</dbReference>
<evidence type="ECO:0000256" key="4">
    <source>
        <dbReference type="ARBA" id="ARBA00022679"/>
    </source>
</evidence>
<dbReference type="EC" id="2.3.1.31" evidence="8"/>
<feature type="active site" description="Proton acceptor" evidence="8">
    <location>
        <position position="238"/>
    </location>
</feature>
<dbReference type="InterPro" id="IPR005697">
    <property type="entry name" value="HST_MetA"/>
</dbReference>
<comment type="function">
    <text evidence="8">Transfers an acetyl group from acetyl-CoA to L-homoserine, forming acetyl-L-homoserine.</text>
</comment>
<keyword evidence="2 8" id="KW-0963">Cytoplasm</keyword>
<dbReference type="GO" id="GO:0005737">
    <property type="term" value="C:cytoplasm"/>
    <property type="evidence" value="ECO:0007669"/>
    <property type="project" value="UniProtKB-SubCell"/>
</dbReference>
<evidence type="ECO:0000256" key="2">
    <source>
        <dbReference type="ARBA" id="ARBA00022490"/>
    </source>
</evidence>
<protein>
    <recommendedName>
        <fullName evidence="8">Homoserine O-acetyltransferase</fullName>
        <shortName evidence="8">HAT</shortName>
        <ecNumber evidence="8">2.3.1.31</ecNumber>
    </recommendedName>
    <alternativeName>
        <fullName evidence="8">Homoserine transacetylase</fullName>
        <shortName evidence="8">HTA</shortName>
    </alternativeName>
</protein>
<feature type="binding site" evidence="8">
    <location>
        <position position="195"/>
    </location>
    <ligand>
        <name>substrate</name>
    </ligand>
</feature>
<dbReference type="PANTHER" id="PTHR20919:SF0">
    <property type="entry name" value="HOMOSERINE O-SUCCINYLTRANSFERASE"/>
    <property type="match status" value="1"/>
</dbReference>
<dbReference type="UniPathway" id="UPA00051">
    <property type="reaction ID" value="UER00074"/>
</dbReference>
<dbReference type="FunFam" id="3.40.50.880:FF:000004">
    <property type="entry name" value="Homoserine O-succinyltransferase"/>
    <property type="match status" value="1"/>
</dbReference>
<dbReference type="Proteomes" id="UP000198853">
    <property type="component" value="Unassembled WGS sequence"/>
</dbReference>
<comment type="pathway">
    <text evidence="8">Amino-acid biosynthesis; L-methionine biosynthesis via de novo pathway; O-acetyl-L-homoserine from L-homoserine: step 1/1.</text>
</comment>
<evidence type="ECO:0000256" key="1">
    <source>
        <dbReference type="ARBA" id="ARBA00004496"/>
    </source>
</evidence>
<comment type="subcellular location">
    <subcellularLocation>
        <location evidence="1 8">Cytoplasm</location>
    </subcellularLocation>
</comment>
<dbReference type="EMBL" id="FNEN01000029">
    <property type="protein sequence ID" value="SDJ29054.1"/>
    <property type="molecule type" value="Genomic_DNA"/>
</dbReference>
<dbReference type="NCBIfam" id="TIGR01001">
    <property type="entry name" value="metA"/>
    <property type="match status" value="1"/>
</dbReference>
<feature type="active site" evidence="8">
    <location>
        <position position="240"/>
    </location>
</feature>
<gene>
    <name evidence="8" type="primary">metAA</name>
    <name evidence="10" type="ORF">SAMN04488123_1299</name>
</gene>
<comment type="similarity">
    <text evidence="8">Belongs to the MetA family.</text>
</comment>
<keyword evidence="5 8" id="KW-0486">Methionine biosynthesis</keyword>
<dbReference type="GO" id="GO:0004414">
    <property type="term" value="F:homoserine O-acetyltransferase activity"/>
    <property type="evidence" value="ECO:0007669"/>
    <property type="project" value="UniProtKB-EC"/>
</dbReference>
<dbReference type="GO" id="GO:0008899">
    <property type="term" value="F:homoserine O-succinyltransferase activity"/>
    <property type="evidence" value="ECO:0007669"/>
    <property type="project" value="UniProtKB-UniRule"/>
</dbReference>
<keyword evidence="3 8" id="KW-0028">Amino-acid biosynthesis</keyword>
<accession>A0A1G8SIS2</accession>
<reference evidence="10 11" key="1">
    <citation type="submission" date="2016-10" db="EMBL/GenBank/DDBJ databases">
        <authorList>
            <person name="de Groot N.N."/>
        </authorList>
    </citation>
    <scope>NUCLEOTIDE SEQUENCE [LARGE SCALE GENOMIC DNA]</scope>
    <source>
        <strain evidence="10 11">DSM 21771</strain>
    </source>
</reference>
<sequence length="305" mass="35532">MLNMPIKIPNELPAKDVLQQENIFIMNEQRAYTQDIRPLHIVILNLMPLKEITETQLLRLLGNSPLQVEITFVHPSSHRSRNTPAEHLEAFYKSFSEVKDEYFDGMIITGAPIERLSFEEVDYWEELAEMFEWSKSHVTSTMHICWGAQAALYYHYEIPKVELPEKQFGVYKHAIKVMNSPLLRGFDDHFHVPHSRYTTTTKEDIDGEEDLVVLAESDEAGVYLIADTKGSKVFVTGHAEYDATTLRDEYKRDRERGMDTQAPTGYFPSGDPDQQPPLLWRAHSHLLFSNWLNYYVYQETPYELR</sequence>
<comment type="caution">
    <text evidence="8">Lacks conserved residue(s) required for the propagation of feature annotation.</text>
</comment>
<keyword evidence="4 8" id="KW-0808">Transferase</keyword>
<evidence type="ECO:0000256" key="3">
    <source>
        <dbReference type="ARBA" id="ARBA00022605"/>
    </source>
</evidence>
<dbReference type="CDD" id="cd03131">
    <property type="entry name" value="GATase1_HTS"/>
    <property type="match status" value="1"/>
</dbReference>
<keyword evidence="6 8" id="KW-0012">Acyltransferase</keyword>
<dbReference type="Pfam" id="PF04204">
    <property type="entry name" value="HTS"/>
    <property type="match status" value="1"/>
</dbReference>
<dbReference type="InterPro" id="IPR033752">
    <property type="entry name" value="MetA_family"/>
</dbReference>
<feature type="site" description="Important for substrate specificity" evidence="8">
    <location>
        <position position="195"/>
    </location>
</feature>
<feature type="binding site" evidence="8">
    <location>
        <position position="166"/>
    </location>
    <ligand>
        <name>substrate</name>
    </ligand>
</feature>
<evidence type="ECO:0000256" key="9">
    <source>
        <dbReference type="PIRSR" id="PIRSR000450-1"/>
    </source>
</evidence>
<dbReference type="SUPFAM" id="SSF52317">
    <property type="entry name" value="Class I glutamine amidotransferase-like"/>
    <property type="match status" value="1"/>
</dbReference>
<keyword evidence="11" id="KW-1185">Reference proteome</keyword>
<feature type="binding site" evidence="8">
    <location>
        <position position="252"/>
    </location>
    <ligand>
        <name>substrate</name>
    </ligand>
</feature>
<feature type="site" description="Important for acyl-CoA specificity" evidence="8">
    <location>
        <position position="114"/>
    </location>
</feature>
<comment type="catalytic activity">
    <reaction evidence="7 8">
        <text>L-homoserine + acetyl-CoA = O-acetyl-L-homoserine + CoA</text>
        <dbReference type="Rhea" id="RHEA:13701"/>
        <dbReference type="ChEBI" id="CHEBI:57287"/>
        <dbReference type="ChEBI" id="CHEBI:57288"/>
        <dbReference type="ChEBI" id="CHEBI:57476"/>
        <dbReference type="ChEBI" id="CHEBI:57716"/>
        <dbReference type="EC" id="2.3.1.31"/>
    </reaction>
</comment>
<evidence type="ECO:0000313" key="11">
    <source>
        <dbReference type="Proteomes" id="UP000198853"/>
    </source>
</evidence>
<name>A0A1G8SIS2_9BACI</name>
<dbReference type="GO" id="GO:0019281">
    <property type="term" value="P:L-methionine biosynthetic process from homoserine via O-succinyl-L-homoserine and cystathionine"/>
    <property type="evidence" value="ECO:0007669"/>
    <property type="project" value="InterPro"/>
</dbReference>